<keyword evidence="4" id="KW-1134">Transmembrane beta strand</keyword>
<dbReference type="EMBL" id="JAZIBG010000028">
    <property type="protein sequence ID" value="MEF7614897.1"/>
    <property type="molecule type" value="Genomic_DNA"/>
</dbReference>
<dbReference type="RefSeq" id="WP_332289981.1">
    <property type="nucleotide sequence ID" value="NZ_JAZIBG010000028.1"/>
</dbReference>
<dbReference type="Pfam" id="PF02321">
    <property type="entry name" value="OEP"/>
    <property type="match status" value="2"/>
</dbReference>
<protein>
    <submittedName>
        <fullName evidence="9">TolC family protein</fullName>
    </submittedName>
</protein>
<name>A0AAW9QHN4_9BURK</name>
<accession>A0AAW9QHN4</accession>
<dbReference type="PANTHER" id="PTHR30026:SF20">
    <property type="entry name" value="OUTER MEMBRANE PROTEIN TOLC"/>
    <property type="match status" value="1"/>
</dbReference>
<dbReference type="Gene3D" id="1.20.1600.10">
    <property type="entry name" value="Outer membrane efflux proteins (OEP)"/>
    <property type="match status" value="1"/>
</dbReference>
<dbReference type="GO" id="GO:0015562">
    <property type="term" value="F:efflux transmembrane transporter activity"/>
    <property type="evidence" value="ECO:0007669"/>
    <property type="project" value="InterPro"/>
</dbReference>
<dbReference type="InterPro" id="IPR003423">
    <property type="entry name" value="OMP_efflux"/>
</dbReference>
<dbReference type="SUPFAM" id="SSF56954">
    <property type="entry name" value="Outer membrane efflux proteins (OEP)"/>
    <property type="match status" value="1"/>
</dbReference>
<organism evidence="9 10">
    <name type="scientific">Aquincola agrisoli</name>
    <dbReference type="NCBI Taxonomy" id="3119538"/>
    <lineage>
        <taxon>Bacteria</taxon>
        <taxon>Pseudomonadati</taxon>
        <taxon>Pseudomonadota</taxon>
        <taxon>Betaproteobacteria</taxon>
        <taxon>Burkholderiales</taxon>
        <taxon>Sphaerotilaceae</taxon>
        <taxon>Aquincola</taxon>
    </lineage>
</organism>
<dbReference type="GO" id="GO:0009279">
    <property type="term" value="C:cell outer membrane"/>
    <property type="evidence" value="ECO:0007669"/>
    <property type="project" value="UniProtKB-SubCell"/>
</dbReference>
<evidence type="ECO:0000256" key="3">
    <source>
        <dbReference type="ARBA" id="ARBA00022448"/>
    </source>
</evidence>
<feature type="chain" id="PRO_5043712665" evidence="8">
    <location>
        <begin position="34"/>
        <end position="447"/>
    </location>
</feature>
<keyword evidence="8" id="KW-0732">Signal</keyword>
<comment type="similarity">
    <text evidence="2">Belongs to the outer membrane factor (OMF) (TC 1.B.17) family.</text>
</comment>
<gene>
    <name evidence="9" type="ORF">V4F39_13320</name>
</gene>
<evidence type="ECO:0000256" key="5">
    <source>
        <dbReference type="ARBA" id="ARBA00022692"/>
    </source>
</evidence>
<dbReference type="AlphaFoldDB" id="A0AAW9QHN4"/>
<evidence type="ECO:0000256" key="2">
    <source>
        <dbReference type="ARBA" id="ARBA00007613"/>
    </source>
</evidence>
<evidence type="ECO:0000313" key="10">
    <source>
        <dbReference type="Proteomes" id="UP001336250"/>
    </source>
</evidence>
<evidence type="ECO:0000256" key="4">
    <source>
        <dbReference type="ARBA" id="ARBA00022452"/>
    </source>
</evidence>
<comment type="subcellular location">
    <subcellularLocation>
        <location evidence="1">Cell outer membrane</location>
    </subcellularLocation>
</comment>
<reference evidence="9 10" key="1">
    <citation type="submission" date="2024-02" db="EMBL/GenBank/DDBJ databases">
        <title>Genome sequence of Aquincola sp. MAHUQ-54.</title>
        <authorList>
            <person name="Huq M.A."/>
        </authorList>
    </citation>
    <scope>NUCLEOTIDE SEQUENCE [LARGE SCALE GENOMIC DNA]</scope>
    <source>
        <strain evidence="9 10">MAHUQ-54</strain>
    </source>
</reference>
<keyword evidence="6" id="KW-0472">Membrane</keyword>
<keyword evidence="7" id="KW-0998">Cell outer membrane</keyword>
<dbReference type="GO" id="GO:0015288">
    <property type="term" value="F:porin activity"/>
    <property type="evidence" value="ECO:0007669"/>
    <property type="project" value="TreeGrafter"/>
</dbReference>
<dbReference type="Proteomes" id="UP001336250">
    <property type="component" value="Unassembled WGS sequence"/>
</dbReference>
<evidence type="ECO:0000313" key="9">
    <source>
        <dbReference type="EMBL" id="MEF7614897.1"/>
    </source>
</evidence>
<keyword evidence="5" id="KW-0812">Transmembrane</keyword>
<evidence type="ECO:0000256" key="7">
    <source>
        <dbReference type="ARBA" id="ARBA00023237"/>
    </source>
</evidence>
<dbReference type="GO" id="GO:1990281">
    <property type="term" value="C:efflux pump complex"/>
    <property type="evidence" value="ECO:0007669"/>
    <property type="project" value="TreeGrafter"/>
</dbReference>
<dbReference type="InterPro" id="IPR051906">
    <property type="entry name" value="TolC-like"/>
</dbReference>
<keyword evidence="10" id="KW-1185">Reference proteome</keyword>
<evidence type="ECO:0000256" key="1">
    <source>
        <dbReference type="ARBA" id="ARBA00004442"/>
    </source>
</evidence>
<evidence type="ECO:0000256" key="8">
    <source>
        <dbReference type="SAM" id="SignalP"/>
    </source>
</evidence>
<evidence type="ECO:0000256" key="6">
    <source>
        <dbReference type="ARBA" id="ARBA00023136"/>
    </source>
</evidence>
<dbReference type="PANTHER" id="PTHR30026">
    <property type="entry name" value="OUTER MEMBRANE PROTEIN TOLC"/>
    <property type="match status" value="1"/>
</dbReference>
<keyword evidence="3" id="KW-0813">Transport</keyword>
<comment type="caution">
    <text evidence="9">The sequence shown here is derived from an EMBL/GenBank/DDBJ whole genome shotgun (WGS) entry which is preliminary data.</text>
</comment>
<feature type="signal peptide" evidence="8">
    <location>
        <begin position="1"/>
        <end position="33"/>
    </location>
</feature>
<sequence length="447" mass="48106">MATRCRIPVDKALRIAGWCFAAMLALGGAAAWAGDAAPLGLREAIDRALAHDPQLRGARALAEAVDAQGRQARSRLWPSAGLSANFGRSTDLDPPTVVERSTRRSEAFLRWNLFNGLADRTQIDALAAEAAAAGADWQRALDEACERVGQAYLELLRQQRLAGHARQRLAEIEDLARRVGRQAALGKGSDADAQLAEASLIDARVASEAVAADEAAARTQLRVLMGEGPADPADALVVMDPKPALGPEGTLVSWGQRAQARNAQWRAAEARAAAARARVAAVAPEYLPRVDLELRKSLSDRTTPAPSSTQQRGWAVSITYEVPLGGGAGARRDEARHRADVAEAELRRIGDTVQAEVAALWQRARQAADAAPQLARQREHLDAVVRAGELQYDAGRRSLMQLIEQRDRRYGVQQREVDNAWRLAAAHWRLQVLGGGLAEVLGIAAVP</sequence>
<proteinExistence type="inferred from homology"/>